<evidence type="ECO:0000259" key="13">
    <source>
        <dbReference type="PROSITE" id="PS50222"/>
    </source>
</evidence>
<dbReference type="InterPro" id="IPR002048">
    <property type="entry name" value="EF_hand_dom"/>
</dbReference>
<dbReference type="AlphaFoldDB" id="A0A914V4X9"/>
<keyword evidence="14" id="KW-1185">Reference proteome</keyword>
<dbReference type="InterPro" id="IPR018247">
    <property type="entry name" value="EF_Hand_1_Ca_BS"/>
</dbReference>
<dbReference type="Proteomes" id="UP000887566">
    <property type="component" value="Unplaced"/>
</dbReference>
<keyword evidence="7 10" id="KW-0443">Lipid metabolism</keyword>
<dbReference type="Pfam" id="PF00387">
    <property type="entry name" value="PI-PLC-Y"/>
    <property type="match status" value="1"/>
</dbReference>
<dbReference type="CDD" id="cd00275">
    <property type="entry name" value="C2_PLC_like"/>
    <property type="match status" value="1"/>
</dbReference>
<dbReference type="InterPro" id="IPR035892">
    <property type="entry name" value="C2_domain_sf"/>
</dbReference>
<dbReference type="SMART" id="SM00148">
    <property type="entry name" value="PLCXc"/>
    <property type="match status" value="1"/>
</dbReference>
<dbReference type="GO" id="GO:0005509">
    <property type="term" value="F:calcium ion binding"/>
    <property type="evidence" value="ECO:0007669"/>
    <property type="project" value="InterPro"/>
</dbReference>
<dbReference type="GO" id="GO:0016042">
    <property type="term" value="P:lipid catabolic process"/>
    <property type="evidence" value="ECO:0007669"/>
    <property type="project" value="UniProtKB-KW"/>
</dbReference>
<dbReference type="SMART" id="SM00239">
    <property type="entry name" value="C2"/>
    <property type="match status" value="1"/>
</dbReference>
<evidence type="ECO:0000313" key="14">
    <source>
        <dbReference type="Proteomes" id="UP000887566"/>
    </source>
</evidence>
<reference evidence="15" key="1">
    <citation type="submission" date="2022-11" db="UniProtKB">
        <authorList>
            <consortium name="WormBaseParasite"/>
        </authorList>
    </citation>
    <scope>IDENTIFICATION</scope>
</reference>
<keyword evidence="4" id="KW-0963">Cytoplasm</keyword>
<dbReference type="InterPro" id="IPR017946">
    <property type="entry name" value="PLC-like_Pdiesterase_TIM-brl"/>
</dbReference>
<keyword evidence="8" id="KW-0807">Transducer</keyword>
<dbReference type="InterPro" id="IPR000909">
    <property type="entry name" value="PLipase_C_PInositol-sp_X_dom"/>
</dbReference>
<evidence type="ECO:0000256" key="5">
    <source>
        <dbReference type="ARBA" id="ARBA00022837"/>
    </source>
</evidence>
<evidence type="ECO:0000259" key="12">
    <source>
        <dbReference type="PROSITE" id="PS50008"/>
    </source>
</evidence>
<dbReference type="SUPFAM" id="SSF47473">
    <property type="entry name" value="EF-hand"/>
    <property type="match status" value="1"/>
</dbReference>
<evidence type="ECO:0000256" key="6">
    <source>
        <dbReference type="ARBA" id="ARBA00022963"/>
    </source>
</evidence>
<evidence type="ECO:0000313" key="15">
    <source>
        <dbReference type="WBParaSite" id="PSAMB.scaffold1542size30269.g13687.t1"/>
    </source>
</evidence>
<dbReference type="InterPro" id="IPR015359">
    <property type="entry name" value="PLC_EF-hand-like"/>
</dbReference>
<dbReference type="GO" id="GO:0005737">
    <property type="term" value="C:cytoplasm"/>
    <property type="evidence" value="ECO:0007669"/>
    <property type="project" value="UniProtKB-SubCell"/>
</dbReference>
<organism evidence="14 15">
    <name type="scientific">Plectus sambesii</name>
    <dbReference type="NCBI Taxonomy" id="2011161"/>
    <lineage>
        <taxon>Eukaryota</taxon>
        <taxon>Metazoa</taxon>
        <taxon>Ecdysozoa</taxon>
        <taxon>Nematoda</taxon>
        <taxon>Chromadorea</taxon>
        <taxon>Plectida</taxon>
        <taxon>Plectina</taxon>
        <taxon>Plectoidea</taxon>
        <taxon>Plectidae</taxon>
        <taxon>Plectus</taxon>
    </lineage>
</organism>
<dbReference type="InterPro" id="IPR001192">
    <property type="entry name" value="PI-PLC_fam"/>
</dbReference>
<dbReference type="SUPFAM" id="SSF50729">
    <property type="entry name" value="PH domain-like"/>
    <property type="match status" value="1"/>
</dbReference>
<dbReference type="CDD" id="cd16202">
    <property type="entry name" value="EFh_PI-PLCdelta"/>
    <property type="match status" value="1"/>
</dbReference>
<dbReference type="PANTHER" id="PTHR10336:SF209">
    <property type="entry name" value="PHOSPHOINOSITIDE PHOSPHOLIPASE C"/>
    <property type="match status" value="1"/>
</dbReference>
<keyword evidence="5" id="KW-0106">Calcium</keyword>
<dbReference type="WBParaSite" id="PSAMB.scaffold1542size30269.g13687.t1">
    <property type="protein sequence ID" value="PSAMB.scaffold1542size30269.g13687.t1"/>
    <property type="gene ID" value="PSAMB.scaffold1542size30269.g13687"/>
</dbReference>
<dbReference type="Pfam" id="PF00388">
    <property type="entry name" value="PI-PLC-X"/>
    <property type="match status" value="1"/>
</dbReference>
<dbReference type="PROSITE" id="PS00018">
    <property type="entry name" value="EF_HAND_1"/>
    <property type="match status" value="1"/>
</dbReference>
<dbReference type="InterPro" id="IPR011993">
    <property type="entry name" value="PH-like_dom_sf"/>
</dbReference>
<dbReference type="CDD" id="cd08558">
    <property type="entry name" value="PI-PLCc_eukaryota"/>
    <property type="match status" value="1"/>
</dbReference>
<sequence length="769" mass="86630">MSGQTANGSVRPPQMELSHIFKLMEEGSELRRVKRRSLAPPRHVSISADHRSVCYHSRYAWQCVPSKLKSVDIGDIVEIRNGWTTDNFNKACRKADFPSLAPESNCFSVVFRHPHFFQKSVDLVAESAEIKEAWVSGLTNLIAARKKEIMQFNEDRWLVEQFKKADKDGNGVLTFPELWELFKRLNLEVSLEYGREMFDRADVVKTTIGPTGEAVLDDQEFLGLFRSLTARPELETVMRMYASNGENFLVAKDVQEFLIEEQGCNDIDLKKAESIIQMFEPDGPTKSDLLLGPIGFRKLLMSPWASIFKPEHEAVFQDMTLPLNNYYASASHNTYLTGLQLRGQATVEGYIHALKKGARLVELDIFDGDHGEPVITHKRTLITPISLRDALQAIDKYAFASSPYPVILTIENHVGLSQQRVMAKIFKSVFGNRLYIRPKDADVKPLPSPEELKEKFLLRGKKLPTQRHDQGLDRDPESLDDENVNIEKVDMADGNIISNPKIELDVEYSNLISLPSAKFENVGTAIKEHPLDGTPSLSESNVTHFFNSPEEPSIMAYTATRLIKSYPAGYRQDSSNMHPLESWLCGIQHVAMNMQTPGEEMDLVNGMFRVNGNCGYVLKPDVLRQGLDPRSSEVSGDVKLVLKINIISGQYLPKPESMKEIIDPYVSLQIYGLPCDSAKQRTKTIYNNGFNPVWRETFTFELRCPELALLRICVKDYDQMSSNSFIGQYTLPVNSIRSGYAHVKLHTGLGMVVGNGASLFVQTAVKVPQ</sequence>
<name>A0A914V4X9_9BILA</name>
<comment type="cofactor">
    <cofactor evidence="1">
        <name>Ca(2+)</name>
        <dbReference type="ChEBI" id="CHEBI:29108"/>
    </cofactor>
</comment>
<dbReference type="SUPFAM" id="SSF51695">
    <property type="entry name" value="PLC-like phosphodiesterases"/>
    <property type="match status" value="1"/>
</dbReference>
<feature type="domain" description="PI-PLC Y-box" evidence="12">
    <location>
        <begin position="516"/>
        <end position="624"/>
    </location>
</feature>
<dbReference type="SMART" id="SM00149">
    <property type="entry name" value="PLCYc"/>
    <property type="match status" value="1"/>
</dbReference>
<dbReference type="PROSITE" id="PS50004">
    <property type="entry name" value="C2"/>
    <property type="match status" value="1"/>
</dbReference>
<dbReference type="GO" id="GO:0005886">
    <property type="term" value="C:plasma membrane"/>
    <property type="evidence" value="ECO:0007669"/>
    <property type="project" value="TreeGrafter"/>
</dbReference>
<dbReference type="SUPFAM" id="SSF49562">
    <property type="entry name" value="C2 domain (Calcium/lipid-binding domain, CaLB)"/>
    <property type="match status" value="1"/>
</dbReference>
<protein>
    <recommendedName>
        <fullName evidence="3 10">Phosphoinositide phospholipase C</fullName>
        <ecNumber evidence="3 10">3.1.4.11</ecNumber>
    </recommendedName>
</protein>
<evidence type="ECO:0000256" key="2">
    <source>
        <dbReference type="ARBA" id="ARBA00004496"/>
    </source>
</evidence>
<dbReference type="InterPro" id="IPR000008">
    <property type="entry name" value="C2_dom"/>
</dbReference>
<dbReference type="Pfam" id="PF09279">
    <property type="entry name" value="EF-hand_like"/>
    <property type="match status" value="1"/>
</dbReference>
<comment type="subcellular location">
    <subcellularLocation>
        <location evidence="2">Cytoplasm</location>
    </subcellularLocation>
</comment>
<dbReference type="GO" id="GO:0004435">
    <property type="term" value="F:phosphatidylinositol-4,5-bisphosphate phospholipase C activity"/>
    <property type="evidence" value="ECO:0007669"/>
    <property type="project" value="UniProtKB-EC"/>
</dbReference>
<evidence type="ECO:0000256" key="1">
    <source>
        <dbReference type="ARBA" id="ARBA00001913"/>
    </source>
</evidence>
<keyword evidence="6 10" id="KW-0442">Lipid degradation</keyword>
<dbReference type="PROSITE" id="PS50222">
    <property type="entry name" value="EF_HAND_2"/>
    <property type="match status" value="1"/>
</dbReference>
<evidence type="ECO:0000259" key="11">
    <source>
        <dbReference type="PROSITE" id="PS50004"/>
    </source>
</evidence>
<dbReference type="GO" id="GO:0035556">
    <property type="term" value="P:intracellular signal transduction"/>
    <property type="evidence" value="ECO:0007669"/>
    <property type="project" value="InterPro"/>
</dbReference>
<feature type="domain" description="C2" evidence="11">
    <location>
        <begin position="619"/>
        <end position="746"/>
    </location>
</feature>
<evidence type="ECO:0000256" key="7">
    <source>
        <dbReference type="ARBA" id="ARBA00023098"/>
    </source>
</evidence>
<dbReference type="FunFam" id="1.10.238.10:FF:000005">
    <property type="entry name" value="Phosphoinositide phospholipase C"/>
    <property type="match status" value="1"/>
</dbReference>
<dbReference type="InterPro" id="IPR001711">
    <property type="entry name" value="PLipase_C_Pinositol-sp_Y"/>
</dbReference>
<dbReference type="PANTHER" id="PTHR10336">
    <property type="entry name" value="PHOSPHOINOSITIDE-SPECIFIC PHOSPHOLIPASE C FAMILY PROTEIN"/>
    <property type="match status" value="1"/>
</dbReference>
<dbReference type="InterPro" id="IPR011992">
    <property type="entry name" value="EF-hand-dom_pair"/>
</dbReference>
<evidence type="ECO:0000256" key="8">
    <source>
        <dbReference type="ARBA" id="ARBA00023224"/>
    </source>
</evidence>
<proteinExistence type="predicted"/>
<evidence type="ECO:0000256" key="3">
    <source>
        <dbReference type="ARBA" id="ARBA00012368"/>
    </source>
</evidence>
<dbReference type="Pfam" id="PF00168">
    <property type="entry name" value="C2"/>
    <property type="match status" value="1"/>
</dbReference>
<accession>A0A914V4X9</accession>
<dbReference type="PROSITE" id="PS50008">
    <property type="entry name" value="PIPLC_Y_DOMAIN"/>
    <property type="match status" value="1"/>
</dbReference>
<keyword evidence="10" id="KW-0378">Hydrolase</keyword>
<dbReference type="Gene3D" id="3.20.20.190">
    <property type="entry name" value="Phosphatidylinositol (PI) phosphodiesterase"/>
    <property type="match status" value="1"/>
</dbReference>
<comment type="catalytic activity">
    <reaction evidence="9">
        <text>a 1,2-diacyl-sn-glycero-3-phospho-(1D-myo-inositol-4,5-bisphosphate) + H2O = 1D-myo-inositol 1,4,5-trisphosphate + a 1,2-diacyl-sn-glycerol + H(+)</text>
        <dbReference type="Rhea" id="RHEA:33179"/>
        <dbReference type="ChEBI" id="CHEBI:15377"/>
        <dbReference type="ChEBI" id="CHEBI:15378"/>
        <dbReference type="ChEBI" id="CHEBI:17815"/>
        <dbReference type="ChEBI" id="CHEBI:58456"/>
        <dbReference type="ChEBI" id="CHEBI:203600"/>
        <dbReference type="EC" id="3.1.4.11"/>
    </reaction>
    <physiologicalReaction direction="left-to-right" evidence="9">
        <dbReference type="Rhea" id="RHEA:33180"/>
    </physiologicalReaction>
</comment>
<feature type="domain" description="EF-hand" evidence="13">
    <location>
        <begin position="153"/>
        <end position="188"/>
    </location>
</feature>
<dbReference type="Gene3D" id="2.30.29.30">
    <property type="entry name" value="Pleckstrin-homology domain (PH domain)/Phosphotyrosine-binding domain (PTB)"/>
    <property type="match status" value="1"/>
</dbReference>
<evidence type="ECO:0000256" key="4">
    <source>
        <dbReference type="ARBA" id="ARBA00022490"/>
    </source>
</evidence>
<dbReference type="EC" id="3.1.4.11" evidence="3 10"/>
<dbReference type="Gene3D" id="2.60.40.150">
    <property type="entry name" value="C2 domain"/>
    <property type="match status" value="1"/>
</dbReference>
<evidence type="ECO:0000256" key="10">
    <source>
        <dbReference type="RuleBase" id="RU361133"/>
    </source>
</evidence>
<dbReference type="PRINTS" id="PR00390">
    <property type="entry name" value="PHPHLIPASEC"/>
</dbReference>
<dbReference type="PROSITE" id="PS50007">
    <property type="entry name" value="PIPLC_X_DOMAIN"/>
    <property type="match status" value="1"/>
</dbReference>
<evidence type="ECO:0000256" key="9">
    <source>
        <dbReference type="ARBA" id="ARBA00023674"/>
    </source>
</evidence>
<dbReference type="Gene3D" id="1.10.238.10">
    <property type="entry name" value="EF-hand"/>
    <property type="match status" value="2"/>
</dbReference>